<proteinExistence type="predicted"/>
<evidence type="ECO:0000313" key="3">
    <source>
        <dbReference type="Proteomes" id="UP000316665"/>
    </source>
</evidence>
<dbReference type="Pfam" id="PF00583">
    <property type="entry name" value="Acetyltransf_1"/>
    <property type="match status" value="1"/>
</dbReference>
<dbReference type="Proteomes" id="UP000316665">
    <property type="component" value="Chromosome"/>
</dbReference>
<evidence type="ECO:0000259" key="1">
    <source>
        <dbReference type="PROSITE" id="PS51186"/>
    </source>
</evidence>
<organism evidence="2 3">
    <name type="scientific">Janthinobacterium tructae</name>
    <dbReference type="NCBI Taxonomy" id="2590869"/>
    <lineage>
        <taxon>Bacteria</taxon>
        <taxon>Pseudomonadati</taxon>
        <taxon>Pseudomonadota</taxon>
        <taxon>Betaproteobacteria</taxon>
        <taxon>Burkholderiales</taxon>
        <taxon>Oxalobacteraceae</taxon>
        <taxon>Janthinobacterium</taxon>
    </lineage>
</organism>
<dbReference type="OrthoDB" id="8479334at2"/>
<name>A0A4Y6R9G1_9BURK</name>
<dbReference type="RefSeq" id="WP_141168997.1">
    <property type="nucleotide sequence ID" value="NZ_CP041185.1"/>
</dbReference>
<dbReference type="Gene3D" id="3.40.630.30">
    <property type="match status" value="1"/>
</dbReference>
<dbReference type="SUPFAM" id="SSF55729">
    <property type="entry name" value="Acyl-CoA N-acyltransferases (Nat)"/>
    <property type="match status" value="1"/>
</dbReference>
<keyword evidence="3" id="KW-1185">Reference proteome</keyword>
<evidence type="ECO:0000313" key="2">
    <source>
        <dbReference type="EMBL" id="QDG69513.1"/>
    </source>
</evidence>
<dbReference type="InterPro" id="IPR000182">
    <property type="entry name" value="GNAT_dom"/>
</dbReference>
<dbReference type="EMBL" id="CP041185">
    <property type="protein sequence ID" value="QDG69513.1"/>
    <property type="molecule type" value="Genomic_DNA"/>
</dbReference>
<dbReference type="KEGG" id="jas:FJQ89_03095"/>
<reference evidence="2 3" key="1">
    <citation type="submission" date="2019-06" db="EMBL/GenBank/DDBJ databases">
        <title>Complete genome sequence of Janthinobacterium sp. SNU WT3 isolated from diseased rainbow trout.</title>
        <authorList>
            <person name="Oh W.T."/>
            <person name="Park S.C."/>
        </authorList>
    </citation>
    <scope>NUCLEOTIDE SEQUENCE [LARGE SCALE GENOMIC DNA]</scope>
    <source>
        <strain evidence="2 3">SNU WT3</strain>
    </source>
</reference>
<keyword evidence="2" id="KW-0808">Transferase</keyword>
<dbReference type="InterPro" id="IPR016181">
    <property type="entry name" value="Acyl_CoA_acyltransferase"/>
</dbReference>
<feature type="domain" description="N-acetyltransferase" evidence="1">
    <location>
        <begin position="3"/>
        <end position="166"/>
    </location>
</feature>
<dbReference type="PROSITE" id="PS51186">
    <property type="entry name" value="GNAT"/>
    <property type="match status" value="1"/>
</dbReference>
<sequence length="168" mass="19688">MKIEIRRAEFTERQIVRNLMELYQHDFSELDGTDMDEHGQYGYDDLDSFWVNPTWSAYVMKVDSKWAGFVLTNDEVHIQGNTRAIVEFFVVRKYRRQGLGRKAAETIMTMFPAKWEVCVIEENPAARKFWETLINTVWSGRHQLAVLDNEQWQGPVFSVDTHVTAPLV</sequence>
<dbReference type="GO" id="GO:0016747">
    <property type="term" value="F:acyltransferase activity, transferring groups other than amino-acyl groups"/>
    <property type="evidence" value="ECO:0007669"/>
    <property type="project" value="InterPro"/>
</dbReference>
<protein>
    <submittedName>
        <fullName evidence="2">GNAT family N-acetyltransferase</fullName>
    </submittedName>
</protein>
<dbReference type="AlphaFoldDB" id="A0A4Y6R9G1"/>
<gene>
    <name evidence="2" type="ORF">FJQ89_03095</name>
</gene>
<accession>A0A4Y6R9G1</accession>
<dbReference type="CDD" id="cd04301">
    <property type="entry name" value="NAT_SF"/>
    <property type="match status" value="1"/>
</dbReference>